<dbReference type="AlphaFoldDB" id="M3A9Z4"/>
<dbReference type="Pfam" id="PF01261">
    <property type="entry name" value="AP_endonuc_2"/>
    <property type="match status" value="1"/>
</dbReference>
<dbReference type="Proteomes" id="UP000011744">
    <property type="component" value="Unassembled WGS sequence"/>
</dbReference>
<dbReference type="PANTHER" id="PTHR12110:SF53">
    <property type="entry name" value="BLR5974 PROTEIN"/>
    <property type="match status" value="1"/>
</dbReference>
<dbReference type="InterPro" id="IPR013022">
    <property type="entry name" value="Xyl_isomerase-like_TIM-brl"/>
</dbReference>
<proteinExistence type="predicted"/>
<dbReference type="SUPFAM" id="SSF51658">
    <property type="entry name" value="Xylose isomerase-like"/>
    <property type="match status" value="1"/>
</dbReference>
<keyword evidence="3" id="KW-1185">Reference proteome</keyword>
<dbReference type="InterPro" id="IPR036237">
    <property type="entry name" value="Xyl_isomerase-like_sf"/>
</dbReference>
<evidence type="ECO:0000313" key="3">
    <source>
        <dbReference type="Proteomes" id="UP000011744"/>
    </source>
</evidence>
<dbReference type="Gene3D" id="3.20.20.150">
    <property type="entry name" value="Divalent-metal-dependent TIM barrel enzymes"/>
    <property type="match status" value="1"/>
</dbReference>
<dbReference type="RefSeq" id="WP_008618606.1">
    <property type="nucleotide sequence ID" value="NZ_AONQ01000037.1"/>
</dbReference>
<feature type="domain" description="Xylose isomerase-like TIM barrel" evidence="1">
    <location>
        <begin position="36"/>
        <end position="270"/>
    </location>
</feature>
<accession>M3A9Z4</accession>
<dbReference type="eggNOG" id="COG1082">
    <property type="taxonomic scope" value="Bacteria"/>
</dbReference>
<dbReference type="PATRIC" id="fig|1244869.3.peg.2816"/>
<gene>
    <name evidence="2" type="ORF">H261_13975</name>
</gene>
<dbReference type="PANTHER" id="PTHR12110">
    <property type="entry name" value="HYDROXYPYRUVATE ISOMERASE"/>
    <property type="match status" value="1"/>
</dbReference>
<dbReference type="STRING" id="1244869.H261_13975"/>
<protein>
    <recommendedName>
        <fullName evidence="1">Xylose isomerase-like TIM barrel domain-containing protein</fullName>
    </recommendedName>
</protein>
<organism evidence="2 3">
    <name type="scientific">Paramagnetospirillum caucaseum</name>
    <dbReference type="NCBI Taxonomy" id="1244869"/>
    <lineage>
        <taxon>Bacteria</taxon>
        <taxon>Pseudomonadati</taxon>
        <taxon>Pseudomonadota</taxon>
        <taxon>Alphaproteobacteria</taxon>
        <taxon>Rhodospirillales</taxon>
        <taxon>Magnetospirillaceae</taxon>
        <taxon>Paramagnetospirillum</taxon>
    </lineage>
</organism>
<reference evidence="2 3" key="1">
    <citation type="journal article" date="2014" name="Genome Announc.">
        <title>Draft Genome Sequence of Magnetospirillum sp. Strain SO-1, a Freshwater Magnetotactic Bacterium Isolated from the Ol'khovka River, Russia.</title>
        <authorList>
            <person name="Grouzdev D.S."/>
            <person name="Dziuba M.V."/>
            <person name="Sukhacheva M.S."/>
            <person name="Mardanov A.V."/>
            <person name="Beletskiy A.V."/>
            <person name="Kuznetsov B.B."/>
            <person name="Skryabin K.G."/>
        </authorList>
    </citation>
    <scope>NUCLEOTIDE SEQUENCE [LARGE SCALE GENOMIC DNA]</scope>
    <source>
        <strain evidence="2 3">SO-1</strain>
    </source>
</reference>
<name>M3A9Z4_9PROT</name>
<sequence>MLGPWRLGVMEGRLLPKYKGRYQAHPKGYWADEFPVAARFGLELIEFILDYEDAAENPLLAEGGLESLRAAMESSGVRVASICADYFMEAPLHRGERRDEAAACLDLLLDRAGELGIGDIVIPCVDHSRLEDADQEDSLVAALTRILPKAEALGINLSLETDLDPIRFAGLLARLPSPRVTVNYDIGNSASWGYDPRAEWAAYGPRISDVHIKDRVLSGGSVDLGSGNADIPLVLDLMRQAGFSGPVIMQAFRDDEGLEVFGRQLAWLREKAG</sequence>
<dbReference type="EMBL" id="AONQ01000037">
    <property type="protein sequence ID" value="EME69329.1"/>
    <property type="molecule type" value="Genomic_DNA"/>
</dbReference>
<evidence type="ECO:0000313" key="2">
    <source>
        <dbReference type="EMBL" id="EME69329.1"/>
    </source>
</evidence>
<dbReference type="InterPro" id="IPR050312">
    <property type="entry name" value="IolE/XylAMocC-like"/>
</dbReference>
<comment type="caution">
    <text evidence="2">The sequence shown here is derived from an EMBL/GenBank/DDBJ whole genome shotgun (WGS) entry which is preliminary data.</text>
</comment>
<evidence type="ECO:0000259" key="1">
    <source>
        <dbReference type="Pfam" id="PF01261"/>
    </source>
</evidence>